<accession>A0ACB8FKJ2</accession>
<evidence type="ECO:0000313" key="1">
    <source>
        <dbReference type="EMBL" id="KAH8005871.1"/>
    </source>
</evidence>
<gene>
    <name evidence="1" type="ORF">K3G42_031390</name>
</gene>
<dbReference type="EMBL" id="CM037617">
    <property type="protein sequence ID" value="KAH8005871.1"/>
    <property type="molecule type" value="Genomic_DNA"/>
</dbReference>
<name>A0ACB8FKJ2_9SAUR</name>
<dbReference type="Proteomes" id="UP000827872">
    <property type="component" value="Linkage Group LG04"/>
</dbReference>
<comment type="caution">
    <text evidence="1">The sequence shown here is derived from an EMBL/GenBank/DDBJ whole genome shotgun (WGS) entry which is preliminary data.</text>
</comment>
<reference evidence="1" key="1">
    <citation type="submission" date="2021-08" db="EMBL/GenBank/DDBJ databases">
        <title>The first chromosome-level gecko genome reveals the dynamic sex chromosomes of Neotropical dwarf geckos (Sphaerodactylidae: Sphaerodactylus).</title>
        <authorList>
            <person name="Pinto B.J."/>
            <person name="Keating S.E."/>
            <person name="Gamble T."/>
        </authorList>
    </citation>
    <scope>NUCLEOTIDE SEQUENCE</scope>
    <source>
        <strain evidence="1">TG3544</strain>
    </source>
</reference>
<organism evidence="1 2">
    <name type="scientific">Sphaerodactylus townsendi</name>
    <dbReference type="NCBI Taxonomy" id="933632"/>
    <lineage>
        <taxon>Eukaryota</taxon>
        <taxon>Metazoa</taxon>
        <taxon>Chordata</taxon>
        <taxon>Craniata</taxon>
        <taxon>Vertebrata</taxon>
        <taxon>Euteleostomi</taxon>
        <taxon>Lepidosauria</taxon>
        <taxon>Squamata</taxon>
        <taxon>Bifurcata</taxon>
        <taxon>Gekkota</taxon>
        <taxon>Sphaerodactylidae</taxon>
        <taxon>Sphaerodactylus</taxon>
    </lineage>
</organism>
<sequence length="330" mass="37609">MDFLSLFLLYVFLVLLTILLVCLYSGKEQSLPSRTINWLAQVLSCVIPGQVHQAAQRVLHRLFHTRHSLFVILHLALEVLVYGEYTWEVFGYCQELEFGLPLLLLPYLLLAVNMAFFVLCSRSDPGAITSSNQALFLHAYTYDGVMFDRGAECATCSTRKPARSKHCGVCCACVHRFDHHCIWVNNCIGAFNTRFFLAYLLSLSAMAAAIAAVTTAFLIRVVSLSNLMLGYYTDDQGQEQPVDVAFVIQHLFLAFPRTVFMLGFVIVLAVILSFYFCFDLYLALNNQTSYEWHKARRFKSGAYRNIYSRGVWGNIMEIVKPRTSPEQKRR</sequence>
<evidence type="ECO:0000313" key="2">
    <source>
        <dbReference type="Proteomes" id="UP000827872"/>
    </source>
</evidence>
<protein>
    <submittedName>
        <fullName evidence="1">Uncharacterized protein</fullName>
    </submittedName>
</protein>
<keyword evidence="2" id="KW-1185">Reference proteome</keyword>
<proteinExistence type="predicted"/>